<evidence type="ECO:0000313" key="3">
    <source>
        <dbReference type="EMBL" id="OAD68031.1"/>
    </source>
</evidence>
<dbReference type="AlphaFoldDB" id="A0A162ZNG5"/>
<dbReference type="Gene3D" id="2.40.10.120">
    <property type="match status" value="1"/>
</dbReference>
<reference evidence="4" key="1">
    <citation type="submission" date="2015-06" db="EMBL/GenBank/DDBJ databases">
        <title>Expansion of signal transduction pathways in fungi by whole-genome duplication.</title>
        <authorList>
            <consortium name="DOE Joint Genome Institute"/>
            <person name="Corrochano L.M."/>
            <person name="Kuo A."/>
            <person name="Marcet-Houben M."/>
            <person name="Polaino S."/>
            <person name="Salamov A."/>
            <person name="Villalobos J.M."/>
            <person name="Alvarez M.I."/>
            <person name="Avalos J."/>
            <person name="Benito E.P."/>
            <person name="Benoit I."/>
            <person name="Burger G."/>
            <person name="Camino L.P."/>
            <person name="Canovas D."/>
            <person name="Cerda-Olmedo E."/>
            <person name="Cheng J.-F."/>
            <person name="Dominguez A."/>
            <person name="Elias M."/>
            <person name="Eslava A.P."/>
            <person name="Glaser F."/>
            <person name="Grimwood J."/>
            <person name="Gutierrez G."/>
            <person name="Heitman J."/>
            <person name="Henrissat B."/>
            <person name="Iturriaga E.A."/>
            <person name="Lang B.F."/>
            <person name="Lavin J.L."/>
            <person name="Lee S."/>
            <person name="Li W."/>
            <person name="Lindquist E."/>
            <person name="Lopez-Garcia S."/>
            <person name="Luque E.M."/>
            <person name="Marcos A.T."/>
            <person name="Martin J."/>
            <person name="McCluskey K."/>
            <person name="Medina H.R."/>
            <person name="Miralles-Duran A."/>
            <person name="Miyazaki A."/>
            <person name="Munoz-Torres E."/>
            <person name="Oguiza J.A."/>
            <person name="Ohm R."/>
            <person name="Olmedo M."/>
            <person name="Orejas M."/>
            <person name="Ortiz-Castellanos L."/>
            <person name="Pisabarro A.G."/>
            <person name="Rodriguez-Romero J."/>
            <person name="Ruiz-Herrera J."/>
            <person name="Ruiz-Vazquez R."/>
            <person name="Sanz C."/>
            <person name="Schackwitz W."/>
            <person name="Schmutz J."/>
            <person name="Shahriari M."/>
            <person name="Shelest E."/>
            <person name="Silva-Franco F."/>
            <person name="Soanes D."/>
            <person name="Syed K."/>
            <person name="Tagua V.G."/>
            <person name="Talbot N.J."/>
            <person name="Thon M."/>
            <person name="De vries R.P."/>
            <person name="Wiebenga A."/>
            <person name="Yadav J.S."/>
            <person name="Braun E.L."/>
            <person name="Baker S."/>
            <person name="Garre V."/>
            <person name="Horwitz B."/>
            <person name="Torres-Martinez S."/>
            <person name="Idnurm A."/>
            <person name="Herrera-Estrella A."/>
            <person name="Gabaldon T."/>
            <person name="Grigoriev I.V."/>
        </authorList>
    </citation>
    <scope>NUCLEOTIDE SEQUENCE [LARGE SCALE GENOMIC DNA]</scope>
    <source>
        <strain evidence="4">NRRL 1555(-)</strain>
    </source>
</reference>
<dbReference type="GO" id="GO:0004252">
    <property type="term" value="F:serine-type endopeptidase activity"/>
    <property type="evidence" value="ECO:0007669"/>
    <property type="project" value="InterPro"/>
</dbReference>
<proteinExistence type="inferred from homology"/>
<dbReference type="Proteomes" id="UP000077315">
    <property type="component" value="Unassembled WGS sequence"/>
</dbReference>
<dbReference type="Pfam" id="PF12812">
    <property type="entry name" value="PDZ_1"/>
    <property type="match status" value="1"/>
</dbReference>
<dbReference type="SMART" id="SM00228">
    <property type="entry name" value="PDZ"/>
    <property type="match status" value="3"/>
</dbReference>
<evidence type="ECO:0000313" key="4">
    <source>
        <dbReference type="Proteomes" id="UP000077315"/>
    </source>
</evidence>
<dbReference type="PANTHER" id="PTHR46366">
    <property type="entry name" value="PRO-APOPTOTIC SERINE PROTEASE NMA111"/>
    <property type="match status" value="1"/>
</dbReference>
<dbReference type="VEuPathDB" id="FungiDB:PHYBLDRAFT_86371"/>
<dbReference type="SUPFAM" id="SSF50494">
    <property type="entry name" value="Trypsin-like serine proteases"/>
    <property type="match status" value="2"/>
</dbReference>
<dbReference type="RefSeq" id="XP_018286071.1">
    <property type="nucleotide sequence ID" value="XM_018443646.1"/>
</dbReference>
<dbReference type="InterPro" id="IPR025926">
    <property type="entry name" value="PDZ-like_dom"/>
</dbReference>
<dbReference type="SUPFAM" id="SSF50156">
    <property type="entry name" value="PDZ domain-like"/>
    <property type="match status" value="3"/>
</dbReference>
<accession>A0A162ZNG5</accession>
<dbReference type="PROSITE" id="PS50106">
    <property type="entry name" value="PDZ"/>
    <property type="match status" value="1"/>
</dbReference>
<dbReference type="Pfam" id="PF13365">
    <property type="entry name" value="Trypsin_2"/>
    <property type="match status" value="1"/>
</dbReference>
<dbReference type="GO" id="GO:0006508">
    <property type="term" value="P:proteolysis"/>
    <property type="evidence" value="ECO:0007669"/>
    <property type="project" value="InterPro"/>
</dbReference>
<feature type="non-terminal residue" evidence="3">
    <location>
        <position position="1"/>
    </location>
</feature>
<dbReference type="OrthoDB" id="4217619at2759"/>
<dbReference type="InterPro" id="IPR009003">
    <property type="entry name" value="Peptidase_S1_PA"/>
</dbReference>
<dbReference type="PRINTS" id="PR00834">
    <property type="entry name" value="PROTEASES2C"/>
</dbReference>
<dbReference type="InParanoid" id="A0A162ZNG5"/>
<dbReference type="InterPro" id="IPR001478">
    <property type="entry name" value="PDZ"/>
</dbReference>
<dbReference type="PANTHER" id="PTHR46366:SF1">
    <property type="entry name" value="PDZ DOMAIN-CONTAINING PROTEIN C1685.05"/>
    <property type="match status" value="1"/>
</dbReference>
<evidence type="ECO:0000259" key="2">
    <source>
        <dbReference type="PROSITE" id="PS50106"/>
    </source>
</evidence>
<dbReference type="CDD" id="cd06719">
    <property type="entry name" value="PDZ2-4_Nma111p-like"/>
    <property type="match status" value="1"/>
</dbReference>
<protein>
    <recommendedName>
        <fullName evidence="2">PDZ domain-containing protein</fullName>
    </recommendedName>
</protein>
<gene>
    <name evidence="3" type="ORF">PHYBLDRAFT_86371</name>
</gene>
<keyword evidence="4" id="KW-1185">Reference proteome</keyword>
<name>A0A162ZNG5_PHYB8</name>
<organism evidence="3 4">
    <name type="scientific">Phycomyces blakesleeanus (strain ATCC 8743b / DSM 1359 / FGSC 10004 / NBRC 33097 / NRRL 1555)</name>
    <dbReference type="NCBI Taxonomy" id="763407"/>
    <lineage>
        <taxon>Eukaryota</taxon>
        <taxon>Fungi</taxon>
        <taxon>Fungi incertae sedis</taxon>
        <taxon>Mucoromycota</taxon>
        <taxon>Mucoromycotina</taxon>
        <taxon>Mucoromycetes</taxon>
        <taxon>Mucorales</taxon>
        <taxon>Phycomycetaceae</taxon>
        <taxon>Phycomyces</taxon>
    </lineage>
</organism>
<sequence length="910" mass="100610">QETWETTLEKCIKSIISIKATRVRCLDTETPGAFTATGFVVDPVRGIILSNRHVVSVSPIVAQAVLCNYEEIELVPIYRDPVHDFGFLKYDPTHVRFLTIPGIPLCPEGARVGQEIRVVGNDAGEKLSILAGTLARLDRETPNYGIGEYNDFDTFYMQAASSTSAGSSGSPVLDVYGRAIALNAGGATNSSSSYYLPLNRVKRALECIQNSQHVSRGTIQAEFEYRSYDELSQLGLSLHIEARLRLYNQESIQGLLVVKSVLPLGPADGHLASGDILLTGNGRIVTHFLDLADLLDNSVHNTIELVVSRGQGVLHQVKVTVQDLHAITPNRFIEFGGGILNDLSYQMARSYGLSLDKPGVYVAAAGYILGTALALRKSVIIGLNNQVVRNLDDFIKISKEIPQGERVPIRYYSLSRALKDKVMILHVDHTWHKFRMAIRNDTTGLWDYKNLGEPPIITPLLKVPRRLFSVKTDPFQRLAKSLVAVDAHPPYIIDGLKNSHSYGAGLIVSMDPPLVVCDRDTIPVGISAISLTFGNAITMSARLLFLHPFYNYAVLTFDWDRLESSGIEVHVAMFSDKVLKPGDRVNYVGLGGDNLPVIKKATVSMLKPIRTKETSPPRWRAMNVEAYKTSEGSLNGQGGVLADEDGKVQASWMSFSNEDERGNQGGEMGGLSAHLILPILDAIRAGEVPGVRGLDAELWTMQLANARLLGLPEHWLDRYQETENQSHVLYITGITDASSPCAGLLSAGDIVLLINGVMMMNVSDLARFSQEEELKMTIFRNGHELEIVVPTTYFNGQETTRVIGWQGMLVQDAYMAAKEQMQKEVPKGLYVSCCLFGSPAQMSLRPGIWITEINQRPVHTLDEFFDAVKLGNQKAESHVHVKYVSRNNGTHLVALRLDHHYWPTWQIQKD</sequence>
<dbReference type="EMBL" id="KV440996">
    <property type="protein sequence ID" value="OAD68031.1"/>
    <property type="molecule type" value="Genomic_DNA"/>
</dbReference>
<evidence type="ECO:0000256" key="1">
    <source>
        <dbReference type="ARBA" id="ARBA00010541"/>
    </source>
</evidence>
<dbReference type="InterPro" id="IPR001940">
    <property type="entry name" value="Peptidase_S1C"/>
</dbReference>
<comment type="similarity">
    <text evidence="1">Belongs to the peptidase S1C family.</text>
</comment>
<feature type="non-terminal residue" evidence="3">
    <location>
        <position position="910"/>
    </location>
</feature>
<dbReference type="InterPro" id="IPR036034">
    <property type="entry name" value="PDZ_sf"/>
</dbReference>
<feature type="domain" description="PDZ" evidence="2">
    <location>
        <begin position="220"/>
        <end position="311"/>
    </location>
</feature>
<dbReference type="GeneID" id="29004551"/>
<dbReference type="Gene3D" id="2.30.42.10">
    <property type="match status" value="3"/>
</dbReference>
<dbReference type="STRING" id="763407.A0A162ZNG5"/>